<dbReference type="Gene3D" id="2.60.40.10">
    <property type="entry name" value="Immunoglobulins"/>
    <property type="match status" value="1"/>
</dbReference>
<dbReference type="OrthoDB" id="6161220at2759"/>
<sequence length="214" mass="24572">MCCGVHRNNIKVVNFIWEQRTLFDEHIRFVKKNMINGSGMLNLGKTTAQHIPSQQVLMSCLNIDKNGILDYTREGKYICIAQLLIYRRNQTINRTDSVELEHIQDRPLCNQHNNGQCIIPGANTSIVITFYSKPTYSTLSYRKDDSELKLKDNITVSRKNISMEIYNVTVMVSGYEIIINITEFSDEDIGNYTVDIINKFGYSNCTVQLLSQSK</sequence>
<keyword evidence="2" id="KW-1185">Reference proteome</keyword>
<evidence type="ECO:0000313" key="2">
    <source>
        <dbReference type="Proteomes" id="UP000507470"/>
    </source>
</evidence>
<accession>A0A6J8EAT7</accession>
<name>A0A6J8EAT7_MYTCO</name>
<dbReference type="Proteomes" id="UP000507470">
    <property type="component" value="Unassembled WGS sequence"/>
</dbReference>
<gene>
    <name evidence="1" type="ORF">MCOR_48860</name>
</gene>
<dbReference type="EMBL" id="CACVKT020008611">
    <property type="protein sequence ID" value="CAC5416221.1"/>
    <property type="molecule type" value="Genomic_DNA"/>
</dbReference>
<proteinExistence type="predicted"/>
<evidence type="ECO:0000313" key="1">
    <source>
        <dbReference type="EMBL" id="CAC5416221.1"/>
    </source>
</evidence>
<dbReference type="SUPFAM" id="SSF48726">
    <property type="entry name" value="Immunoglobulin"/>
    <property type="match status" value="1"/>
</dbReference>
<dbReference type="AlphaFoldDB" id="A0A6J8EAT7"/>
<organism evidence="1 2">
    <name type="scientific">Mytilus coruscus</name>
    <name type="common">Sea mussel</name>
    <dbReference type="NCBI Taxonomy" id="42192"/>
    <lineage>
        <taxon>Eukaryota</taxon>
        <taxon>Metazoa</taxon>
        <taxon>Spiralia</taxon>
        <taxon>Lophotrochozoa</taxon>
        <taxon>Mollusca</taxon>
        <taxon>Bivalvia</taxon>
        <taxon>Autobranchia</taxon>
        <taxon>Pteriomorphia</taxon>
        <taxon>Mytilida</taxon>
        <taxon>Mytiloidea</taxon>
        <taxon>Mytilidae</taxon>
        <taxon>Mytilinae</taxon>
        <taxon>Mytilus</taxon>
    </lineage>
</organism>
<protein>
    <submittedName>
        <fullName evidence="1">Uncharacterized protein</fullName>
    </submittedName>
</protein>
<reference evidence="1 2" key="1">
    <citation type="submission" date="2020-06" db="EMBL/GenBank/DDBJ databases">
        <authorList>
            <person name="Li R."/>
            <person name="Bekaert M."/>
        </authorList>
    </citation>
    <scope>NUCLEOTIDE SEQUENCE [LARGE SCALE GENOMIC DNA]</scope>
    <source>
        <strain evidence="2">wild</strain>
    </source>
</reference>
<dbReference type="InterPro" id="IPR036179">
    <property type="entry name" value="Ig-like_dom_sf"/>
</dbReference>
<dbReference type="InterPro" id="IPR013783">
    <property type="entry name" value="Ig-like_fold"/>
</dbReference>